<dbReference type="Pfam" id="PF14322">
    <property type="entry name" value="SusD-like_3"/>
    <property type="match status" value="1"/>
</dbReference>
<organism evidence="8 9">
    <name type="scientific">Pedobacter frigoris</name>
    <dbReference type="NCBI Taxonomy" id="2571272"/>
    <lineage>
        <taxon>Bacteria</taxon>
        <taxon>Pseudomonadati</taxon>
        <taxon>Bacteroidota</taxon>
        <taxon>Sphingobacteriia</taxon>
        <taxon>Sphingobacteriales</taxon>
        <taxon>Sphingobacteriaceae</taxon>
        <taxon>Pedobacter</taxon>
    </lineage>
</organism>
<dbReference type="EMBL" id="SWBQ01000007">
    <property type="protein sequence ID" value="TKC03673.1"/>
    <property type="molecule type" value="Genomic_DNA"/>
</dbReference>
<dbReference type="RefSeq" id="WP_136837696.1">
    <property type="nucleotide sequence ID" value="NZ_SWBQ01000007.1"/>
</dbReference>
<evidence type="ECO:0000256" key="2">
    <source>
        <dbReference type="ARBA" id="ARBA00006275"/>
    </source>
</evidence>
<feature type="domain" description="RagB/SusD" evidence="6">
    <location>
        <begin position="343"/>
        <end position="503"/>
    </location>
</feature>
<comment type="caution">
    <text evidence="8">The sequence shown here is derived from an EMBL/GenBank/DDBJ whole genome shotgun (WGS) entry which is preliminary data.</text>
</comment>
<dbReference type="OrthoDB" id="9773740at2"/>
<name>A0A4U1CAX9_9SPHI</name>
<evidence type="ECO:0000313" key="9">
    <source>
        <dbReference type="Proteomes" id="UP000307244"/>
    </source>
</evidence>
<dbReference type="Gene3D" id="1.25.40.390">
    <property type="match status" value="1"/>
</dbReference>
<gene>
    <name evidence="8" type="ORF">FA047_19110</name>
</gene>
<comment type="similarity">
    <text evidence="2">Belongs to the SusD family.</text>
</comment>
<comment type="subcellular location">
    <subcellularLocation>
        <location evidence="1">Cell outer membrane</location>
    </subcellularLocation>
</comment>
<dbReference type="GO" id="GO:0009279">
    <property type="term" value="C:cell outer membrane"/>
    <property type="evidence" value="ECO:0007669"/>
    <property type="project" value="UniProtKB-SubCell"/>
</dbReference>
<dbReference type="CDD" id="cd08977">
    <property type="entry name" value="SusD"/>
    <property type="match status" value="1"/>
</dbReference>
<keyword evidence="9" id="KW-1185">Reference proteome</keyword>
<dbReference type="Pfam" id="PF07980">
    <property type="entry name" value="SusD_RagB"/>
    <property type="match status" value="1"/>
</dbReference>
<dbReference type="AlphaFoldDB" id="A0A4U1CAX9"/>
<evidence type="ECO:0000256" key="3">
    <source>
        <dbReference type="ARBA" id="ARBA00022729"/>
    </source>
</evidence>
<protein>
    <submittedName>
        <fullName evidence="8">RagB/SusD family nutrient uptake outer membrane protein</fullName>
    </submittedName>
</protein>
<evidence type="ECO:0000256" key="1">
    <source>
        <dbReference type="ARBA" id="ARBA00004442"/>
    </source>
</evidence>
<keyword evidence="5" id="KW-0998">Cell outer membrane</keyword>
<evidence type="ECO:0000259" key="7">
    <source>
        <dbReference type="Pfam" id="PF14322"/>
    </source>
</evidence>
<evidence type="ECO:0000259" key="6">
    <source>
        <dbReference type="Pfam" id="PF07980"/>
    </source>
</evidence>
<dbReference type="InterPro" id="IPR011990">
    <property type="entry name" value="TPR-like_helical_dom_sf"/>
</dbReference>
<evidence type="ECO:0000256" key="4">
    <source>
        <dbReference type="ARBA" id="ARBA00023136"/>
    </source>
</evidence>
<reference evidence="8 9" key="1">
    <citation type="submission" date="2019-04" db="EMBL/GenBank/DDBJ databases">
        <title>Pedobacter sp. RP-3-15 sp. nov., isolated from Arctic soil.</title>
        <authorList>
            <person name="Dahal R.H."/>
            <person name="Kim D.-U."/>
        </authorList>
    </citation>
    <scope>NUCLEOTIDE SEQUENCE [LARGE SCALE GENOMIC DNA]</scope>
    <source>
        <strain evidence="8 9">RP-3-15</strain>
    </source>
</reference>
<evidence type="ECO:0000256" key="5">
    <source>
        <dbReference type="ARBA" id="ARBA00023237"/>
    </source>
</evidence>
<evidence type="ECO:0000313" key="8">
    <source>
        <dbReference type="EMBL" id="TKC03673.1"/>
    </source>
</evidence>
<dbReference type="SUPFAM" id="SSF48452">
    <property type="entry name" value="TPR-like"/>
    <property type="match status" value="1"/>
</dbReference>
<proteinExistence type="inferred from homology"/>
<keyword evidence="3" id="KW-0732">Signal</keyword>
<dbReference type="InterPro" id="IPR033985">
    <property type="entry name" value="SusD-like_N"/>
</dbReference>
<dbReference type="Proteomes" id="UP000307244">
    <property type="component" value="Unassembled WGS sequence"/>
</dbReference>
<accession>A0A4U1CAX9</accession>
<feature type="domain" description="SusD-like N-terminal" evidence="7">
    <location>
        <begin position="111"/>
        <end position="232"/>
    </location>
</feature>
<keyword evidence="4" id="KW-0472">Membrane</keyword>
<sequence>MKKIIKQTWIIGIAVLALAMVFPSCKKQINLAPENATYDEVFWVDGANVNKALSGAYSMLRDAFRADNSYFIFGDIAANNIKLGGDFWNYNTFVETGGFNFNYAPYLEGSVKNWSRFYAIITQCHQIVEKAPGIPDSKYSGGAAQKKRMIGEAKFLRAYLYFYLQRVWGDVILTKETIKDPTNVPPVPRSPESETLAYCLSDLKSATSMLDNLANKTRANKVSVLALTAQIYAWQKDYVNAEKYCDSVINNSPVSLEAMADYKNIWMGNSQESIFELNMKFDAVNNEANSSFFGRFLTSPYINNKNANSTFLLNPDLLTDIFDADHTDDRYDAVTEQAQGGGTNRMLTKYTNVNYYDPNAANTYVVSNNLVLIRLADVYLLRAEARYMNNKLGDALSDLNVIRVRAGRNTYPIVQPPLPAPQVNEPNFLTELMNERIRELIGEGVNMFDLIRIEYPDTKQKQIQERFPTQYSNDRIAKKGYFWPLDMRTLLKQDELLTQNEWWNNN</sequence>
<dbReference type="InterPro" id="IPR012944">
    <property type="entry name" value="SusD_RagB_dom"/>
</dbReference>